<proteinExistence type="predicted"/>
<gene>
    <name evidence="1" type="ORF">FALBO_2128</name>
</gene>
<comment type="caution">
    <text evidence="1">The sequence shown here is derived from an EMBL/GenBank/DDBJ whole genome shotgun (WGS) entry which is preliminary data.</text>
</comment>
<evidence type="ECO:0000313" key="2">
    <source>
        <dbReference type="Proteomes" id="UP000554235"/>
    </source>
</evidence>
<dbReference type="Proteomes" id="UP000554235">
    <property type="component" value="Unassembled WGS sequence"/>
</dbReference>
<protein>
    <submittedName>
        <fullName evidence="1">Uncharacterized protein</fullName>
    </submittedName>
</protein>
<evidence type="ECO:0000313" key="1">
    <source>
        <dbReference type="EMBL" id="KAF4470959.1"/>
    </source>
</evidence>
<dbReference type="EMBL" id="JAADYS010000268">
    <property type="protein sequence ID" value="KAF4470959.1"/>
    <property type="molecule type" value="Genomic_DNA"/>
</dbReference>
<dbReference type="AlphaFoldDB" id="A0A8H4LNC1"/>
<keyword evidence="2" id="KW-1185">Reference proteome</keyword>
<dbReference type="OrthoDB" id="5081897at2759"/>
<accession>A0A8H4LNC1</accession>
<reference evidence="1 2" key="1">
    <citation type="submission" date="2020-01" db="EMBL/GenBank/DDBJ databases">
        <title>Identification and distribution of gene clusters putatively required for synthesis of sphingolipid metabolism inhibitors in phylogenetically diverse species of the filamentous fungus Fusarium.</title>
        <authorList>
            <person name="Kim H.-S."/>
            <person name="Busman M."/>
            <person name="Brown D.W."/>
            <person name="Divon H."/>
            <person name="Uhlig S."/>
            <person name="Proctor R.H."/>
        </authorList>
    </citation>
    <scope>NUCLEOTIDE SEQUENCE [LARGE SCALE GENOMIC DNA]</scope>
    <source>
        <strain evidence="1 2">NRRL 20459</strain>
    </source>
</reference>
<organism evidence="1 2">
    <name type="scientific">Fusarium albosuccineum</name>
    <dbReference type="NCBI Taxonomy" id="1237068"/>
    <lineage>
        <taxon>Eukaryota</taxon>
        <taxon>Fungi</taxon>
        <taxon>Dikarya</taxon>
        <taxon>Ascomycota</taxon>
        <taxon>Pezizomycotina</taxon>
        <taxon>Sordariomycetes</taxon>
        <taxon>Hypocreomycetidae</taxon>
        <taxon>Hypocreales</taxon>
        <taxon>Nectriaceae</taxon>
        <taxon>Fusarium</taxon>
        <taxon>Fusarium decemcellulare species complex</taxon>
    </lineage>
</organism>
<sequence>MLGLSFTTFIVPVPKADGFWGSFIFPRRRPSTEIQYLETLEAGMFDEPLDARRRGLGLTDCVFMIRIDTRQDDFLC</sequence>
<name>A0A8H4LNC1_9HYPO</name>